<proteinExistence type="predicted"/>
<comment type="caution">
    <text evidence="4">The sequence shown here is derived from an EMBL/GenBank/DDBJ whole genome shotgun (WGS) entry which is preliminary data.</text>
</comment>
<keyword evidence="2" id="KW-0472">Membrane</keyword>
<name>A0A5D3D808_CUCMM</name>
<feature type="domain" description="Reverse transcriptase Ty1/copia-type" evidence="3">
    <location>
        <begin position="250"/>
        <end position="320"/>
    </location>
</feature>
<dbReference type="AlphaFoldDB" id="A0A5D3D808"/>
<dbReference type="Pfam" id="PF07727">
    <property type="entry name" value="RVT_2"/>
    <property type="match status" value="1"/>
</dbReference>
<evidence type="ECO:0000256" key="1">
    <source>
        <dbReference type="SAM" id="MobiDB-lite"/>
    </source>
</evidence>
<sequence length="683" mass="76772">MTSNYSLMNTPSPAKSLPPIYAADDNCSGSIDEKTIGTDHKVGRLFELLSLQVPPPSSISAPVTDSDTYQWHLHLALLFRTLAPTPLNKIGVLSTNFATFLTQISLHSKDYMILLPTTLTLKSLVVLALFSYILMSTLNLNHVPTSVFLAMTQNIKEHTMFSRLSSFYSFFSSLQPFFTNKSIELFPLSESTSDTELTQSVPTSANSNQSSVSDDGHEPTSTPFFVVLLDTDPLWQKTMSDELQALEKMHTWDYVDLPPGKRPIDYKWIYKIKTHSDGIIECYKTCLVAKGYSQEYGIDYEEIFAHVARMTSIRSLSTITQLGFVPHDTALFTGHTLQGILLLLLYVDDMNITVSWCTNGYLLSQAKYTSYLLVRAGITDSNTASTPLNPNVHLTPYDGYPFEDFMVAPRTIHFIVVLHILRYIKGTLGHGLQFSSQSFLVLSDYFDADWTGDPTDRRSTIGLCWLLADIGVPQQGDRGGFGRGFGDRGRSSDCGCGRRRVGCCGEEEKWVPVTKLFIAVEEWVLVMLAAVKKRRLWPRLLFRCNKILPSLSLTASHGFDIKKSTVIRIPDLHVLPQFEEEENGDELMDGDLFGNFILKESFWEAKFELAAYENLVFGKIRDGILVAASHPLISCGVATGMGFLVFKIPFFCIKRFRFHWYELPHLRAFIVLYLLGLPLLCSS</sequence>
<evidence type="ECO:0000313" key="5">
    <source>
        <dbReference type="Proteomes" id="UP000321947"/>
    </source>
</evidence>
<feature type="region of interest" description="Disordered" evidence="1">
    <location>
        <begin position="196"/>
        <end position="218"/>
    </location>
</feature>
<dbReference type="Proteomes" id="UP000321947">
    <property type="component" value="Unassembled WGS sequence"/>
</dbReference>
<feature type="transmembrane region" description="Helical" evidence="2">
    <location>
        <begin position="113"/>
        <end position="135"/>
    </location>
</feature>
<keyword evidence="2" id="KW-1133">Transmembrane helix</keyword>
<organism evidence="4 5">
    <name type="scientific">Cucumis melo var. makuwa</name>
    <name type="common">Oriental melon</name>
    <dbReference type="NCBI Taxonomy" id="1194695"/>
    <lineage>
        <taxon>Eukaryota</taxon>
        <taxon>Viridiplantae</taxon>
        <taxon>Streptophyta</taxon>
        <taxon>Embryophyta</taxon>
        <taxon>Tracheophyta</taxon>
        <taxon>Spermatophyta</taxon>
        <taxon>Magnoliopsida</taxon>
        <taxon>eudicotyledons</taxon>
        <taxon>Gunneridae</taxon>
        <taxon>Pentapetalae</taxon>
        <taxon>rosids</taxon>
        <taxon>fabids</taxon>
        <taxon>Cucurbitales</taxon>
        <taxon>Cucurbitaceae</taxon>
        <taxon>Benincaseae</taxon>
        <taxon>Cucumis</taxon>
    </lineage>
</organism>
<protein>
    <submittedName>
        <fullName evidence="4">Putative mitochondrial protein</fullName>
    </submittedName>
</protein>
<accession>A0A5D3D808</accession>
<dbReference type="EMBL" id="SSTD01006815">
    <property type="protein sequence ID" value="TYK19695.1"/>
    <property type="molecule type" value="Genomic_DNA"/>
</dbReference>
<evidence type="ECO:0000259" key="3">
    <source>
        <dbReference type="Pfam" id="PF07727"/>
    </source>
</evidence>
<dbReference type="PANTHER" id="PTHR11439:SF461">
    <property type="entry name" value="OS10G0432200 PROTEIN"/>
    <property type="match status" value="1"/>
</dbReference>
<keyword evidence="2" id="KW-0812">Transmembrane</keyword>
<gene>
    <name evidence="4" type="ORF">E5676_scaffold242G00960</name>
</gene>
<reference evidence="4 5" key="1">
    <citation type="submission" date="2019-08" db="EMBL/GenBank/DDBJ databases">
        <title>Draft genome sequences of two oriental melons (Cucumis melo L. var makuwa).</title>
        <authorList>
            <person name="Kwon S.-Y."/>
        </authorList>
    </citation>
    <scope>NUCLEOTIDE SEQUENCE [LARGE SCALE GENOMIC DNA]</scope>
    <source>
        <strain evidence="5">cv. Chang Bougi</strain>
        <tissue evidence="4">Leaf</tissue>
    </source>
</reference>
<dbReference type="InterPro" id="IPR013103">
    <property type="entry name" value="RVT_2"/>
</dbReference>
<feature type="transmembrane region" description="Helical" evidence="2">
    <location>
        <begin position="666"/>
        <end position="682"/>
    </location>
</feature>
<feature type="transmembrane region" description="Helical" evidence="2">
    <location>
        <begin position="624"/>
        <end position="646"/>
    </location>
</feature>
<evidence type="ECO:0000313" key="4">
    <source>
        <dbReference type="EMBL" id="TYK19695.1"/>
    </source>
</evidence>
<dbReference type="PANTHER" id="PTHR11439">
    <property type="entry name" value="GAG-POL-RELATED RETROTRANSPOSON"/>
    <property type="match status" value="1"/>
</dbReference>
<evidence type="ECO:0000256" key="2">
    <source>
        <dbReference type="SAM" id="Phobius"/>
    </source>
</evidence>